<comment type="caution">
    <text evidence="5">The sequence shown here is derived from an EMBL/GenBank/DDBJ whole genome shotgun (WGS) entry which is preliminary data.</text>
</comment>
<dbReference type="PIRSF" id="PIRSF005211">
    <property type="entry name" value="Ab_hydro_YheT"/>
    <property type="match status" value="1"/>
</dbReference>
<dbReference type="GO" id="GO:0034338">
    <property type="term" value="F:short-chain carboxylesterase activity"/>
    <property type="evidence" value="ECO:0007669"/>
    <property type="project" value="TreeGrafter"/>
</dbReference>
<reference evidence="5" key="1">
    <citation type="journal article" date="2019" name="PLoS Negl. Trop. Dis.">
        <title>Revisiting the worldwide diversity of Leptospira species in the environment.</title>
        <authorList>
            <person name="Vincent A.T."/>
            <person name="Schiettekatte O."/>
            <person name="Bourhy P."/>
            <person name="Veyrier F.J."/>
            <person name="Picardeau M."/>
        </authorList>
    </citation>
    <scope>NUCLEOTIDE SEQUENCE [LARGE SCALE GENOMIC DNA]</scope>
    <source>
        <strain evidence="5">201702454</strain>
    </source>
</reference>
<dbReference type="InterPro" id="IPR029058">
    <property type="entry name" value="AB_hydrolase_fold"/>
</dbReference>
<evidence type="ECO:0000256" key="3">
    <source>
        <dbReference type="SAM" id="Phobius"/>
    </source>
</evidence>
<dbReference type="OrthoDB" id="6794451at2"/>
<keyword evidence="5" id="KW-0378">Hydrolase</keyword>
<gene>
    <name evidence="5" type="ORF">EHQ59_03285</name>
</gene>
<keyword evidence="3" id="KW-1133">Transmembrane helix</keyword>
<accession>A0A4R9JSW6</accession>
<keyword evidence="3" id="KW-0472">Membrane</keyword>
<feature type="active site" description="Charge relay system" evidence="2">
    <location>
        <position position="192"/>
    </location>
</feature>
<feature type="domain" description="Serine aminopeptidase S33" evidence="4">
    <location>
        <begin position="115"/>
        <end position="322"/>
    </location>
</feature>
<keyword evidence="6" id="KW-1185">Reference proteome</keyword>
<comment type="similarity">
    <text evidence="1">Belongs to the AB hydrolase superfamily. AB hydrolase 4 family.</text>
</comment>
<dbReference type="Gene3D" id="3.40.50.1820">
    <property type="entry name" value="alpha/beta hydrolase"/>
    <property type="match status" value="1"/>
</dbReference>
<proteinExistence type="inferred from homology"/>
<evidence type="ECO:0000313" key="6">
    <source>
        <dbReference type="Proteomes" id="UP000297609"/>
    </source>
</evidence>
<name>A0A4R9JSW6_9LEPT</name>
<dbReference type="SUPFAM" id="SSF53474">
    <property type="entry name" value="alpha/beta-Hydrolases"/>
    <property type="match status" value="1"/>
</dbReference>
<dbReference type="InterPro" id="IPR050960">
    <property type="entry name" value="AB_hydrolase_4_sf"/>
</dbReference>
<evidence type="ECO:0000256" key="2">
    <source>
        <dbReference type="PIRSR" id="PIRSR005211-1"/>
    </source>
</evidence>
<dbReference type="InterPro" id="IPR022742">
    <property type="entry name" value="Hydrolase_4"/>
</dbReference>
<sequence length="397" mass="44963">MLSENITLILTALLLLGFIIYYLWDVAEYPVLRFHESEFSSQLISETKQLTKRYYPTVWCFNQHLMLFLLMFRESKSKPFPYDKMELLEMKDGGTTGLAWAGISTVNQKDDTPIVVVFHTISGDEQDIKATVSHLRKTYNWIVVVCIRRGHGNLPLTKPIINTMGSTSDLKEQLSHIKCQFPNKPLLGVGISAGSGLLARYLGESGAKSMFQAAVAVSPAYDIEKAFHRVHPVYSKIMGQRMINYFLKRHYETFANVKGTEELIQIKSLGEFQDKLHTISGFKDKASYYQNSNPILVASKIKTPLLILNAADDPICVNQNVLENLYWLESLKNTIHVHTKRGSHIAFFEGITASSWSDRLIGEYFLSVLKIGNGKPTYQVGKPNEQNQINLGKKSKF</sequence>
<feature type="transmembrane region" description="Helical" evidence="3">
    <location>
        <begin position="7"/>
        <end position="24"/>
    </location>
</feature>
<dbReference type="PANTHER" id="PTHR10794">
    <property type="entry name" value="ABHYDROLASE DOMAIN-CONTAINING PROTEIN"/>
    <property type="match status" value="1"/>
</dbReference>
<feature type="active site" description="Charge relay system" evidence="2">
    <location>
        <position position="313"/>
    </location>
</feature>
<protein>
    <submittedName>
        <fullName evidence="5">Hydrolase</fullName>
    </submittedName>
</protein>
<keyword evidence="3" id="KW-0812">Transmembrane</keyword>
<evidence type="ECO:0000256" key="1">
    <source>
        <dbReference type="ARBA" id="ARBA00010884"/>
    </source>
</evidence>
<organism evidence="5 6">
    <name type="scientific">Leptospira kemamanensis</name>
    <dbReference type="NCBI Taxonomy" id="2484942"/>
    <lineage>
        <taxon>Bacteria</taxon>
        <taxon>Pseudomonadati</taxon>
        <taxon>Spirochaetota</taxon>
        <taxon>Spirochaetia</taxon>
        <taxon>Leptospirales</taxon>
        <taxon>Leptospiraceae</taxon>
        <taxon>Leptospira</taxon>
    </lineage>
</organism>
<evidence type="ECO:0000313" key="5">
    <source>
        <dbReference type="EMBL" id="TGL55821.1"/>
    </source>
</evidence>
<dbReference type="GO" id="GO:0047372">
    <property type="term" value="F:monoacylglycerol lipase activity"/>
    <property type="evidence" value="ECO:0007669"/>
    <property type="project" value="TreeGrafter"/>
</dbReference>
<dbReference type="AlphaFoldDB" id="A0A4R9JSW6"/>
<dbReference type="InterPro" id="IPR012020">
    <property type="entry name" value="ABHD4"/>
</dbReference>
<dbReference type="Proteomes" id="UP000297609">
    <property type="component" value="Unassembled WGS sequence"/>
</dbReference>
<dbReference type="PANTHER" id="PTHR10794:SF63">
    <property type="entry name" value="ALPHA_BETA HYDROLASE 1, ISOFORM A"/>
    <property type="match status" value="1"/>
</dbReference>
<dbReference type="EMBL" id="RQGG01000009">
    <property type="protein sequence ID" value="TGL55821.1"/>
    <property type="molecule type" value="Genomic_DNA"/>
</dbReference>
<dbReference type="Pfam" id="PF12146">
    <property type="entry name" value="Hydrolase_4"/>
    <property type="match status" value="1"/>
</dbReference>
<feature type="active site" description="Charge relay system" evidence="2">
    <location>
        <position position="344"/>
    </location>
</feature>
<dbReference type="RefSeq" id="WP_135617746.1">
    <property type="nucleotide sequence ID" value="NZ_RQGG01000009.1"/>
</dbReference>
<evidence type="ECO:0000259" key="4">
    <source>
        <dbReference type="Pfam" id="PF12146"/>
    </source>
</evidence>